<evidence type="ECO:0000256" key="3">
    <source>
        <dbReference type="ARBA" id="ARBA00022475"/>
    </source>
</evidence>
<dbReference type="GO" id="GO:0009055">
    <property type="term" value="F:electron transfer activity"/>
    <property type="evidence" value="ECO:0007669"/>
    <property type="project" value="InterPro"/>
</dbReference>
<evidence type="ECO:0000256" key="11">
    <source>
        <dbReference type="SAM" id="Phobius"/>
    </source>
</evidence>
<keyword evidence="7" id="KW-0249">Electron transport</keyword>
<dbReference type="GO" id="GO:0019646">
    <property type="term" value="P:aerobic electron transport chain"/>
    <property type="evidence" value="ECO:0007669"/>
    <property type="project" value="InterPro"/>
</dbReference>
<dbReference type="InterPro" id="IPR036909">
    <property type="entry name" value="Cyt_c-like_dom_sf"/>
</dbReference>
<evidence type="ECO:0000256" key="8">
    <source>
        <dbReference type="ARBA" id="ARBA00022989"/>
    </source>
</evidence>
<keyword evidence="9" id="KW-0408">Iron</keyword>
<accession>A0A5J4L6P4</accession>
<feature type="transmembrane region" description="Helical" evidence="11">
    <location>
        <begin position="280"/>
        <end position="297"/>
    </location>
</feature>
<feature type="transmembrane region" description="Helical" evidence="11">
    <location>
        <begin position="59"/>
        <end position="82"/>
    </location>
</feature>
<feature type="transmembrane region" description="Helical" evidence="11">
    <location>
        <begin position="218"/>
        <end position="235"/>
    </location>
</feature>
<feature type="transmembrane region" description="Helical" evidence="11">
    <location>
        <begin position="176"/>
        <end position="197"/>
    </location>
</feature>
<proteinExistence type="predicted"/>
<evidence type="ECO:0000256" key="7">
    <source>
        <dbReference type="ARBA" id="ARBA00022982"/>
    </source>
</evidence>
<dbReference type="EMBL" id="BLAB01000001">
    <property type="protein sequence ID" value="GER94397.1"/>
    <property type="molecule type" value="Genomic_DNA"/>
</dbReference>
<dbReference type="AlphaFoldDB" id="A0A5J4L6P4"/>
<evidence type="ECO:0000256" key="10">
    <source>
        <dbReference type="ARBA" id="ARBA00023136"/>
    </source>
</evidence>
<dbReference type="GO" id="GO:0070069">
    <property type="term" value="C:cytochrome complex"/>
    <property type="evidence" value="ECO:0007669"/>
    <property type="project" value="InterPro"/>
</dbReference>
<dbReference type="InterPro" id="IPR002585">
    <property type="entry name" value="Cyt-d_ubiquinol_oxidase_su_1"/>
</dbReference>
<name>A0A5J4L6P4_9ZZZZ</name>
<keyword evidence="2" id="KW-0813">Transport</keyword>
<keyword evidence="3" id="KW-1003">Cell membrane</keyword>
<feature type="transmembrane region" description="Helical" evidence="11">
    <location>
        <begin position="102"/>
        <end position="121"/>
    </location>
</feature>
<feature type="transmembrane region" description="Helical" evidence="11">
    <location>
        <begin position="12"/>
        <end position="38"/>
    </location>
</feature>
<evidence type="ECO:0000256" key="5">
    <source>
        <dbReference type="ARBA" id="ARBA00022692"/>
    </source>
</evidence>
<evidence type="ECO:0000256" key="4">
    <source>
        <dbReference type="ARBA" id="ARBA00022617"/>
    </source>
</evidence>
<dbReference type="GO" id="GO:0046872">
    <property type="term" value="F:metal ion binding"/>
    <property type="evidence" value="ECO:0007669"/>
    <property type="project" value="UniProtKB-KW"/>
</dbReference>
<keyword evidence="5 11" id="KW-0812">Transmembrane</keyword>
<protein>
    <submittedName>
        <fullName evidence="12">Cytochrome C</fullName>
    </submittedName>
</protein>
<organism evidence="12">
    <name type="scientific">hot springs metagenome</name>
    <dbReference type="NCBI Taxonomy" id="433727"/>
    <lineage>
        <taxon>unclassified sequences</taxon>
        <taxon>metagenomes</taxon>
        <taxon>ecological metagenomes</taxon>
    </lineage>
</organism>
<feature type="transmembrane region" description="Helical" evidence="11">
    <location>
        <begin position="255"/>
        <end position="273"/>
    </location>
</feature>
<reference evidence="12" key="1">
    <citation type="submission" date="2019-10" db="EMBL/GenBank/DDBJ databases">
        <title>Metagenomic sequencing of thiosulfate-disproportionating enrichment culture.</title>
        <authorList>
            <person name="Umezawa K."/>
            <person name="Kojima H."/>
            <person name="Fukui M."/>
        </authorList>
    </citation>
    <scope>NUCLEOTIDE SEQUENCE</scope>
    <source>
        <strain evidence="12">45J</strain>
    </source>
</reference>
<evidence type="ECO:0000313" key="12">
    <source>
        <dbReference type="EMBL" id="GER94397.1"/>
    </source>
</evidence>
<keyword evidence="8 11" id="KW-1133">Transmembrane helix</keyword>
<dbReference type="GO" id="GO:0005886">
    <property type="term" value="C:plasma membrane"/>
    <property type="evidence" value="ECO:0007669"/>
    <property type="project" value="UniProtKB-SubCell"/>
</dbReference>
<evidence type="ECO:0000256" key="2">
    <source>
        <dbReference type="ARBA" id="ARBA00022448"/>
    </source>
</evidence>
<keyword evidence="4" id="KW-0349">Heme</keyword>
<evidence type="ECO:0000256" key="6">
    <source>
        <dbReference type="ARBA" id="ARBA00022723"/>
    </source>
</evidence>
<keyword evidence="6" id="KW-0479">Metal-binding</keyword>
<feature type="transmembrane region" description="Helical" evidence="11">
    <location>
        <begin position="133"/>
        <end position="156"/>
    </location>
</feature>
<comment type="caution">
    <text evidence="12">The sequence shown here is derived from an EMBL/GenBank/DDBJ whole genome shotgun (WGS) entry which is preliminary data.</text>
</comment>
<evidence type="ECO:0000256" key="9">
    <source>
        <dbReference type="ARBA" id="ARBA00023004"/>
    </source>
</evidence>
<dbReference type="SUPFAM" id="SSF46626">
    <property type="entry name" value="Cytochrome c"/>
    <property type="match status" value="1"/>
</dbReference>
<dbReference type="GO" id="GO:0020037">
    <property type="term" value="F:heme binding"/>
    <property type="evidence" value="ECO:0007669"/>
    <property type="project" value="InterPro"/>
</dbReference>
<sequence>MYPIWEVPNLSAGLILGIMSTFHILPSHLSVSSMWFNVYMETKAYRENKPELMEFVKKYTLLLLIFAYVFGSLSGVGIWYAATVTNPRGISGLIHNYVWGWATEWVFFIIEVVGIFVYYYTLNKIDRKTHLKIGWIFVIASWITMVVITGILAFMLTPGKWVETGNFFDGFFNKTYWPQLFMRTSLMFCIGAVYAIIAASRLKDDGTRGLAVRTASRWGVLGLVAGSIISLWYFKMLPDNSHTILEMVVPKGLKNGMIISVGIMMIYFMYAHIRPLTIKTVPAIIAVVVLFVGIWSAERTREILRKPYVISSYMYSNQIISSDVKAKGVKADAAIINEKGILKVIPFVPEGLREVNESNLLHAGKIIALIECSQCHVLEDKGLRPLPQMAKKMGFKDIESAEGFLDALTGFPYMPPFHGTSLEKKALAAYLVSLSK</sequence>
<comment type="subcellular location">
    <subcellularLocation>
        <location evidence="1">Cell membrane</location>
        <topology evidence="1">Multi-pass membrane protein</topology>
    </subcellularLocation>
</comment>
<keyword evidence="10 11" id="KW-0472">Membrane</keyword>
<gene>
    <name evidence="12" type="ORF">A45J_2158</name>
</gene>
<evidence type="ECO:0000256" key="1">
    <source>
        <dbReference type="ARBA" id="ARBA00004651"/>
    </source>
</evidence>
<dbReference type="Pfam" id="PF01654">
    <property type="entry name" value="Cyt_bd_oxida_I"/>
    <property type="match status" value="1"/>
</dbReference>